<dbReference type="AlphaFoldDB" id="A0AAV2S9C7"/>
<keyword evidence="3" id="KW-0479">Metal-binding</keyword>
<evidence type="ECO:0000256" key="8">
    <source>
        <dbReference type="ARBA" id="ARBA00023125"/>
    </source>
</evidence>
<evidence type="ECO:0000259" key="13">
    <source>
        <dbReference type="PROSITE" id="PS50097"/>
    </source>
</evidence>
<evidence type="ECO:0000256" key="12">
    <source>
        <dbReference type="SAM" id="MobiDB-lite"/>
    </source>
</evidence>
<dbReference type="InterPro" id="IPR000210">
    <property type="entry name" value="BTB/POZ_dom"/>
</dbReference>
<sequence length="523" mass="60131">MDHGMLSLRWENHRIAFLEAFASLRKKDTYCDATIACDGKFFSVHKLVLSTCSDYLAHMFEKANKFSNTTHPVIVLQNVKHKILECLLDYMYVGEVNVLQSELSTLIKAAECLQIKGLAVHDEYPSGQNLDTNNESNKISNVSKKHQNYKEKFREKTTEREPENISDSRNRPNEQYVTNARPSNSSYEKDIHNSESNTASRSRKSPEICSKLTSENSELIDNNVMGKMEPIDIETNQDNLQIKEEPQKEIVNDEDYDAREYLEENFNSYDPSYIPDRSSFINHMQQNVQSTSSNNVQRTPHVIYPFDLSTRNQELSGSIDVNDVWNKSYKDDSTGRIDVNEVWNKAYKDESTGVACPICQKVYYLKGSFIYHYKTHTSERSFVCPLCSRCFIQKSTLDRHIKSHTGEKPFACRLCPRRFIQKSDLRNHILTHTGEKPFSCPNCMQAFARKTLLNYHMINCQPIEQNLQQIIAGGEANLHQVVGHTNLNLSQLSGSDAKNNEQNTAMQNRDSNMQQPMELETNN</sequence>
<dbReference type="SUPFAM" id="SSF57667">
    <property type="entry name" value="beta-beta-alpha zinc fingers"/>
    <property type="match status" value="2"/>
</dbReference>
<reference evidence="15 17" key="1">
    <citation type="submission" date="2024-05" db="EMBL/GenBank/DDBJ databases">
        <authorList>
            <person name="Wallberg A."/>
        </authorList>
    </citation>
    <scope>NUCLEOTIDE SEQUENCE [LARGE SCALE GENOMIC DNA]</scope>
</reference>
<gene>
    <name evidence="15" type="ORF">MNOR_LOCUS34682</name>
    <name evidence="16" type="ORF">MNOR_LOCUS34683</name>
</gene>
<dbReference type="FunFam" id="3.30.160.60:FF:000260">
    <property type="entry name" value="Spalt-like transcription factor 1"/>
    <property type="match status" value="1"/>
</dbReference>
<dbReference type="InterPro" id="IPR050636">
    <property type="entry name" value="C2H2-ZF_domain-containing"/>
</dbReference>
<evidence type="ECO:0000256" key="6">
    <source>
        <dbReference type="ARBA" id="ARBA00022833"/>
    </source>
</evidence>
<evidence type="ECO:0000313" key="16">
    <source>
        <dbReference type="EMBL" id="CAL4175815.1"/>
    </source>
</evidence>
<keyword evidence="10" id="KW-0539">Nucleus</keyword>
<feature type="domain" description="C2H2-type" evidence="14">
    <location>
        <begin position="354"/>
        <end position="381"/>
    </location>
</feature>
<dbReference type="Gene3D" id="3.30.710.10">
    <property type="entry name" value="Potassium Channel Kv1.1, Chain A"/>
    <property type="match status" value="1"/>
</dbReference>
<evidence type="ECO:0000256" key="9">
    <source>
        <dbReference type="ARBA" id="ARBA00023163"/>
    </source>
</evidence>
<evidence type="ECO:0000256" key="4">
    <source>
        <dbReference type="ARBA" id="ARBA00022737"/>
    </source>
</evidence>
<dbReference type="InterPro" id="IPR013087">
    <property type="entry name" value="Znf_C2H2_type"/>
</dbReference>
<dbReference type="EMBL" id="CAXKWB010054420">
    <property type="protein sequence ID" value="CAL4175815.1"/>
    <property type="molecule type" value="Genomic_DNA"/>
</dbReference>
<proteinExistence type="inferred from homology"/>
<evidence type="ECO:0000313" key="17">
    <source>
        <dbReference type="Proteomes" id="UP001497623"/>
    </source>
</evidence>
<dbReference type="PANTHER" id="PTHR47772:SF4">
    <property type="entry name" value="ZFP64 ZINC FINGER PROTEIN"/>
    <property type="match status" value="1"/>
</dbReference>
<evidence type="ECO:0000256" key="2">
    <source>
        <dbReference type="ARBA" id="ARBA00006991"/>
    </source>
</evidence>
<feature type="domain" description="C2H2-type" evidence="14">
    <location>
        <begin position="410"/>
        <end position="437"/>
    </location>
</feature>
<keyword evidence="5 11" id="KW-0863">Zinc-finger</keyword>
<dbReference type="FunFam" id="3.30.160.60:FF:000100">
    <property type="entry name" value="Zinc finger 45-like"/>
    <property type="match status" value="1"/>
</dbReference>
<comment type="subcellular location">
    <subcellularLocation>
        <location evidence="1">Nucleus</location>
    </subcellularLocation>
</comment>
<comment type="caution">
    <text evidence="15">The sequence shown here is derived from an EMBL/GenBank/DDBJ whole genome shotgun (WGS) entry which is preliminary data.</text>
</comment>
<evidence type="ECO:0000256" key="11">
    <source>
        <dbReference type="PROSITE-ProRule" id="PRU00042"/>
    </source>
</evidence>
<dbReference type="Pfam" id="PF00096">
    <property type="entry name" value="zf-C2H2"/>
    <property type="match status" value="2"/>
</dbReference>
<keyword evidence="8" id="KW-0238">DNA-binding</keyword>
<dbReference type="SMART" id="SM00225">
    <property type="entry name" value="BTB"/>
    <property type="match status" value="1"/>
</dbReference>
<dbReference type="Proteomes" id="UP001497623">
    <property type="component" value="Unassembled WGS sequence"/>
</dbReference>
<feature type="compositionally biased region" description="Basic and acidic residues" evidence="12">
    <location>
        <begin position="148"/>
        <end position="172"/>
    </location>
</feature>
<dbReference type="PROSITE" id="PS50157">
    <property type="entry name" value="ZINC_FINGER_C2H2_2"/>
    <property type="match status" value="3"/>
</dbReference>
<name>A0AAV2S9C7_MEGNR</name>
<evidence type="ECO:0000256" key="5">
    <source>
        <dbReference type="ARBA" id="ARBA00022771"/>
    </source>
</evidence>
<evidence type="ECO:0000256" key="10">
    <source>
        <dbReference type="ARBA" id="ARBA00023242"/>
    </source>
</evidence>
<feature type="domain" description="BTB" evidence="13">
    <location>
        <begin position="31"/>
        <end position="100"/>
    </location>
</feature>
<dbReference type="EMBL" id="CAXKWB010054420">
    <property type="protein sequence ID" value="CAL4175813.1"/>
    <property type="molecule type" value="Genomic_DNA"/>
</dbReference>
<dbReference type="InterPro" id="IPR036236">
    <property type="entry name" value="Znf_C2H2_sf"/>
</dbReference>
<feature type="compositionally biased region" description="Polar residues" evidence="12">
    <location>
        <begin position="173"/>
        <end position="186"/>
    </location>
</feature>
<keyword evidence="4" id="KW-0677">Repeat</keyword>
<evidence type="ECO:0000256" key="1">
    <source>
        <dbReference type="ARBA" id="ARBA00004123"/>
    </source>
</evidence>
<dbReference type="GO" id="GO:0005634">
    <property type="term" value="C:nucleus"/>
    <property type="evidence" value="ECO:0007669"/>
    <property type="project" value="UniProtKB-SubCell"/>
</dbReference>
<accession>A0AAV2S9C7</accession>
<feature type="region of interest" description="Disordered" evidence="12">
    <location>
        <begin position="493"/>
        <end position="523"/>
    </location>
</feature>
<evidence type="ECO:0000259" key="14">
    <source>
        <dbReference type="PROSITE" id="PS50157"/>
    </source>
</evidence>
<dbReference type="Pfam" id="PF00651">
    <property type="entry name" value="BTB"/>
    <property type="match status" value="1"/>
</dbReference>
<keyword evidence="7" id="KW-0805">Transcription regulation</keyword>
<dbReference type="GO" id="GO:0003677">
    <property type="term" value="F:DNA binding"/>
    <property type="evidence" value="ECO:0007669"/>
    <property type="project" value="UniProtKB-KW"/>
</dbReference>
<dbReference type="PANTHER" id="PTHR47772">
    <property type="entry name" value="ZINC FINGER PROTEIN 200"/>
    <property type="match status" value="1"/>
</dbReference>
<feature type="domain" description="C2H2-type" evidence="14">
    <location>
        <begin position="382"/>
        <end position="409"/>
    </location>
</feature>
<keyword evidence="6" id="KW-0862">Zinc</keyword>
<dbReference type="SMART" id="SM00355">
    <property type="entry name" value="ZnF_C2H2"/>
    <property type="match status" value="4"/>
</dbReference>
<dbReference type="PROSITE" id="PS00028">
    <property type="entry name" value="ZINC_FINGER_C2H2_1"/>
    <property type="match status" value="3"/>
</dbReference>
<dbReference type="GO" id="GO:0008270">
    <property type="term" value="F:zinc ion binding"/>
    <property type="evidence" value="ECO:0007669"/>
    <property type="project" value="UniProtKB-KW"/>
</dbReference>
<dbReference type="Gene3D" id="3.30.160.60">
    <property type="entry name" value="Classic Zinc Finger"/>
    <property type="match status" value="3"/>
</dbReference>
<dbReference type="FunFam" id="3.30.160.60:FF:001156">
    <property type="entry name" value="Zinc finger protein 407"/>
    <property type="match status" value="1"/>
</dbReference>
<keyword evidence="17" id="KW-1185">Reference proteome</keyword>
<comment type="similarity">
    <text evidence="2">Belongs to the krueppel C2H2-type zinc-finger protein family.</text>
</comment>
<keyword evidence="9" id="KW-0804">Transcription</keyword>
<dbReference type="CDD" id="cd18315">
    <property type="entry name" value="BTB_POZ_BAB-like"/>
    <property type="match status" value="1"/>
</dbReference>
<evidence type="ECO:0000256" key="3">
    <source>
        <dbReference type="ARBA" id="ARBA00022723"/>
    </source>
</evidence>
<organism evidence="15 17">
    <name type="scientific">Meganyctiphanes norvegica</name>
    <name type="common">Northern krill</name>
    <name type="synonym">Thysanopoda norvegica</name>
    <dbReference type="NCBI Taxonomy" id="48144"/>
    <lineage>
        <taxon>Eukaryota</taxon>
        <taxon>Metazoa</taxon>
        <taxon>Ecdysozoa</taxon>
        <taxon>Arthropoda</taxon>
        <taxon>Crustacea</taxon>
        <taxon>Multicrustacea</taxon>
        <taxon>Malacostraca</taxon>
        <taxon>Eumalacostraca</taxon>
        <taxon>Eucarida</taxon>
        <taxon>Euphausiacea</taxon>
        <taxon>Euphausiidae</taxon>
        <taxon>Meganyctiphanes</taxon>
    </lineage>
</organism>
<feature type="compositionally biased region" description="Polar residues" evidence="12">
    <location>
        <begin position="126"/>
        <end position="142"/>
    </location>
</feature>
<protein>
    <submittedName>
        <fullName evidence="15">Uncharacterized protein</fullName>
    </submittedName>
</protein>
<evidence type="ECO:0000256" key="7">
    <source>
        <dbReference type="ARBA" id="ARBA00023015"/>
    </source>
</evidence>
<feature type="region of interest" description="Disordered" evidence="12">
    <location>
        <begin position="125"/>
        <end position="209"/>
    </location>
</feature>
<evidence type="ECO:0000313" key="15">
    <source>
        <dbReference type="EMBL" id="CAL4175813.1"/>
    </source>
</evidence>
<dbReference type="PROSITE" id="PS50097">
    <property type="entry name" value="BTB"/>
    <property type="match status" value="1"/>
</dbReference>
<dbReference type="SUPFAM" id="SSF54695">
    <property type="entry name" value="POZ domain"/>
    <property type="match status" value="1"/>
</dbReference>
<dbReference type="InterPro" id="IPR011333">
    <property type="entry name" value="SKP1/BTB/POZ_sf"/>
</dbReference>